<dbReference type="PANTHER" id="PTHR22943:SF248">
    <property type="entry name" value="SEVEN TM RECEPTOR"/>
    <property type="match status" value="1"/>
</dbReference>
<feature type="transmembrane region" description="Helical" evidence="1">
    <location>
        <begin position="59"/>
        <end position="82"/>
    </location>
</feature>
<reference evidence="2 3" key="1">
    <citation type="submission" date="2014-03" db="EMBL/GenBank/DDBJ databases">
        <title>Draft genome of the hookworm Oesophagostomum dentatum.</title>
        <authorList>
            <person name="Mitreva M."/>
        </authorList>
    </citation>
    <scope>NUCLEOTIDE SEQUENCE [LARGE SCALE GENOMIC DNA]</scope>
    <source>
        <strain evidence="2 3">OD-Hann</strain>
    </source>
</reference>
<organism evidence="2 3">
    <name type="scientific">Oesophagostomum dentatum</name>
    <name type="common">Nodular worm</name>
    <dbReference type="NCBI Taxonomy" id="61180"/>
    <lineage>
        <taxon>Eukaryota</taxon>
        <taxon>Metazoa</taxon>
        <taxon>Ecdysozoa</taxon>
        <taxon>Nematoda</taxon>
        <taxon>Chromadorea</taxon>
        <taxon>Rhabditida</taxon>
        <taxon>Rhabditina</taxon>
        <taxon>Rhabditomorpha</taxon>
        <taxon>Strongyloidea</taxon>
        <taxon>Strongylidae</taxon>
        <taxon>Oesophagostomum</taxon>
    </lineage>
</organism>
<keyword evidence="1" id="KW-1133">Transmembrane helix</keyword>
<protein>
    <submittedName>
        <fullName evidence="2">7TM chemoreceptor</fullName>
    </submittedName>
</protein>
<evidence type="ECO:0000313" key="2">
    <source>
        <dbReference type="EMBL" id="KHJ92261.1"/>
    </source>
</evidence>
<keyword evidence="1" id="KW-0812">Transmembrane</keyword>
<dbReference type="Proteomes" id="UP000053660">
    <property type="component" value="Unassembled WGS sequence"/>
</dbReference>
<dbReference type="PANTHER" id="PTHR22943">
    <property type="entry name" value="7-TRANSMEMBRANE DOMAIN RECEPTOR C.ELEGANS"/>
    <property type="match status" value="1"/>
</dbReference>
<keyword evidence="3" id="KW-1185">Reference proteome</keyword>
<dbReference type="GO" id="GO:0042048">
    <property type="term" value="P:olfactory behavior"/>
    <property type="evidence" value="ECO:0007669"/>
    <property type="project" value="TreeGrafter"/>
</dbReference>
<dbReference type="Gene3D" id="1.20.1070.10">
    <property type="entry name" value="Rhodopsin 7-helix transmembrane proteins"/>
    <property type="match status" value="1"/>
</dbReference>
<dbReference type="OrthoDB" id="5859135at2759"/>
<feature type="transmembrane region" description="Helical" evidence="1">
    <location>
        <begin position="175"/>
        <end position="201"/>
    </location>
</feature>
<keyword evidence="1" id="KW-0472">Membrane</keyword>
<dbReference type="InterPro" id="IPR019428">
    <property type="entry name" value="7TM_GPCR_serpentine_rcpt_Str"/>
</dbReference>
<dbReference type="EMBL" id="KN551469">
    <property type="protein sequence ID" value="KHJ92261.1"/>
    <property type="molecule type" value="Genomic_DNA"/>
</dbReference>
<accession>A0A0B1T7Z2</accession>
<dbReference type="AlphaFoldDB" id="A0A0B1T7Z2"/>
<evidence type="ECO:0000256" key="1">
    <source>
        <dbReference type="SAM" id="Phobius"/>
    </source>
</evidence>
<dbReference type="GO" id="GO:0038022">
    <property type="term" value="F:G protein-coupled olfactory receptor activity"/>
    <property type="evidence" value="ECO:0007669"/>
    <property type="project" value="TreeGrafter"/>
</dbReference>
<gene>
    <name evidence="2" type="ORF">OESDEN_07856</name>
</gene>
<evidence type="ECO:0000313" key="3">
    <source>
        <dbReference type="Proteomes" id="UP000053660"/>
    </source>
</evidence>
<name>A0A0B1T7Z2_OESDE</name>
<sequence length="269" mass="31919">MSISRSFIGKYKPWGFLSLYVFIAMYGANTAILALHFIYRYLIICKHEWIFLLERARYIVMWIVIVFLWGFTYGFIAYYCFVPTEEFFDYARASVMERFNENIEEMSFFCVFIYEIINGIRIIHWKSCIGLSIIITMMLCTFTIMVVSGCIMVSTLRKVTMSEKTRMLQTQLLKALIFQATVPFLLSYLPRFLMFTFVLMGFPSHRIYTFVPVIITSYTALDPLAVMYFIHDYREAVRKLLRCECQRTNKDLWVASYSRLSYKYQHASV</sequence>
<feature type="transmembrane region" description="Helical" evidence="1">
    <location>
        <begin position="207"/>
        <end position="230"/>
    </location>
</feature>
<dbReference type="SUPFAM" id="SSF81321">
    <property type="entry name" value="Family A G protein-coupled receptor-like"/>
    <property type="match status" value="1"/>
</dbReference>
<dbReference type="GO" id="GO:0005886">
    <property type="term" value="C:plasma membrane"/>
    <property type="evidence" value="ECO:0007669"/>
    <property type="project" value="TreeGrafter"/>
</dbReference>
<feature type="transmembrane region" description="Helical" evidence="1">
    <location>
        <begin position="14"/>
        <end position="39"/>
    </location>
</feature>
<proteinExistence type="predicted"/>
<dbReference type="Pfam" id="PF10326">
    <property type="entry name" value="7TM_GPCR_Str"/>
    <property type="match status" value="1"/>
</dbReference>
<feature type="transmembrane region" description="Helical" evidence="1">
    <location>
        <begin position="129"/>
        <end position="154"/>
    </location>
</feature>
<keyword evidence="2" id="KW-0675">Receptor</keyword>